<dbReference type="RefSeq" id="WP_379954755.1">
    <property type="nucleotide sequence ID" value="NZ_JAUYVI010000002.1"/>
</dbReference>
<keyword evidence="5" id="KW-1185">Reference proteome</keyword>
<dbReference type="Gene3D" id="1.10.10.60">
    <property type="entry name" value="Homeodomain-like"/>
    <property type="match status" value="1"/>
</dbReference>
<keyword evidence="1" id="KW-0238">DNA-binding</keyword>
<feature type="modified residue" description="4-aspartylphosphate" evidence="2">
    <location>
        <position position="57"/>
    </location>
</feature>
<feature type="domain" description="Response regulatory" evidence="3">
    <location>
        <begin position="8"/>
        <end position="122"/>
    </location>
</feature>
<evidence type="ECO:0000313" key="4">
    <source>
        <dbReference type="EMBL" id="MDQ7247354.1"/>
    </source>
</evidence>
<dbReference type="Gene3D" id="3.40.50.2300">
    <property type="match status" value="1"/>
</dbReference>
<accession>A0ABU0YI16</accession>
<proteinExistence type="predicted"/>
<reference evidence="5" key="1">
    <citation type="submission" date="2023-08" db="EMBL/GenBank/DDBJ databases">
        <title>Rhodospirillaceae gen. nov., a novel taxon isolated from the Yangtze River Yuezi River estuary sludge.</title>
        <authorList>
            <person name="Ruan L."/>
        </authorList>
    </citation>
    <scope>NUCLEOTIDE SEQUENCE [LARGE SCALE GENOMIC DNA]</scope>
    <source>
        <strain evidence="5">R-7</strain>
    </source>
</reference>
<dbReference type="Proteomes" id="UP001230156">
    <property type="component" value="Unassembled WGS sequence"/>
</dbReference>
<gene>
    <name evidence="4" type="ORF">Q8A70_06735</name>
</gene>
<dbReference type="Pfam" id="PF00072">
    <property type="entry name" value="Response_reg"/>
    <property type="match status" value="1"/>
</dbReference>
<dbReference type="EMBL" id="JAUYVI010000002">
    <property type="protein sequence ID" value="MDQ7247354.1"/>
    <property type="molecule type" value="Genomic_DNA"/>
</dbReference>
<dbReference type="SMART" id="SM00448">
    <property type="entry name" value="REC"/>
    <property type="match status" value="1"/>
</dbReference>
<dbReference type="PANTHER" id="PTHR48111:SF50">
    <property type="entry name" value="KDP OPERON TRANSCRIPTIONAL REGULATORY PROTEIN KDPE"/>
    <property type="match status" value="1"/>
</dbReference>
<dbReference type="PROSITE" id="PS50110">
    <property type="entry name" value="RESPONSE_REGULATORY"/>
    <property type="match status" value="1"/>
</dbReference>
<dbReference type="Pfam" id="PF02954">
    <property type="entry name" value="HTH_8"/>
    <property type="match status" value="1"/>
</dbReference>
<dbReference type="InterPro" id="IPR039420">
    <property type="entry name" value="WalR-like"/>
</dbReference>
<dbReference type="InterPro" id="IPR002197">
    <property type="entry name" value="HTH_Fis"/>
</dbReference>
<dbReference type="SUPFAM" id="SSF46689">
    <property type="entry name" value="Homeodomain-like"/>
    <property type="match status" value="1"/>
</dbReference>
<comment type="caution">
    <text evidence="4">The sequence shown here is derived from an EMBL/GenBank/DDBJ whole genome shotgun (WGS) entry which is preliminary data.</text>
</comment>
<dbReference type="CDD" id="cd17572">
    <property type="entry name" value="REC_NtrC1-like"/>
    <property type="match status" value="1"/>
</dbReference>
<dbReference type="PANTHER" id="PTHR48111">
    <property type="entry name" value="REGULATOR OF RPOS"/>
    <property type="match status" value="1"/>
</dbReference>
<evidence type="ECO:0000313" key="5">
    <source>
        <dbReference type="Proteomes" id="UP001230156"/>
    </source>
</evidence>
<dbReference type="SUPFAM" id="SSF52172">
    <property type="entry name" value="CheY-like"/>
    <property type="match status" value="1"/>
</dbReference>
<evidence type="ECO:0000256" key="1">
    <source>
        <dbReference type="ARBA" id="ARBA00023125"/>
    </source>
</evidence>
<protein>
    <submittedName>
        <fullName evidence="4">Response regulator</fullName>
    </submittedName>
</protein>
<organism evidence="4 5">
    <name type="scientific">Dongia sedimenti</name>
    <dbReference type="NCBI Taxonomy" id="3064282"/>
    <lineage>
        <taxon>Bacteria</taxon>
        <taxon>Pseudomonadati</taxon>
        <taxon>Pseudomonadota</taxon>
        <taxon>Alphaproteobacteria</taxon>
        <taxon>Rhodospirillales</taxon>
        <taxon>Dongiaceae</taxon>
        <taxon>Dongia</taxon>
    </lineage>
</organism>
<name>A0ABU0YI16_9PROT</name>
<dbReference type="InterPro" id="IPR001789">
    <property type="entry name" value="Sig_transdc_resp-reg_receiver"/>
</dbReference>
<dbReference type="InterPro" id="IPR011006">
    <property type="entry name" value="CheY-like_superfamily"/>
</dbReference>
<evidence type="ECO:0000256" key="2">
    <source>
        <dbReference type="PROSITE-ProRule" id="PRU00169"/>
    </source>
</evidence>
<sequence>MTDSELSDVLLIEDTPSMARVYLEYLKRGPFRARHCMTGQEALDDIGRNPTDAVLLDLRLPDMDGLDVLKHIRSREFEVAVVVITADGSLNRAVEAMREGALDFLVKPFNADRLLITLGNVLERRRLNSMVESLSSHAGDGNGGKPQILPLHITERNAIEQAIQACDGNVVRAAALLQISASTVYRKLAHWHEPPNGEATALTEMHA</sequence>
<dbReference type="InterPro" id="IPR009057">
    <property type="entry name" value="Homeodomain-like_sf"/>
</dbReference>
<evidence type="ECO:0000259" key="3">
    <source>
        <dbReference type="PROSITE" id="PS50110"/>
    </source>
</evidence>
<keyword evidence="2" id="KW-0597">Phosphoprotein</keyword>